<dbReference type="InterPro" id="IPR052038">
    <property type="entry name" value="Type-VII_TA_antitoxin"/>
</dbReference>
<dbReference type="EMBL" id="JABXWD010000077">
    <property type="protein sequence ID" value="MBV6341160.1"/>
    <property type="molecule type" value="Genomic_DNA"/>
</dbReference>
<evidence type="ECO:0000256" key="5">
    <source>
        <dbReference type="ARBA" id="ARBA00022723"/>
    </source>
</evidence>
<evidence type="ECO:0000259" key="10">
    <source>
        <dbReference type="Pfam" id="PF01909"/>
    </source>
</evidence>
<dbReference type="CDD" id="cd05403">
    <property type="entry name" value="NT_KNTase_like"/>
    <property type="match status" value="1"/>
</dbReference>
<dbReference type="InterPro" id="IPR002934">
    <property type="entry name" value="Polymerase_NTP_transf_dom"/>
</dbReference>
<protein>
    <submittedName>
        <fullName evidence="11">Nucleotidyltransferase family protein</fullName>
    </submittedName>
</protein>
<keyword evidence="8" id="KW-0460">Magnesium</keyword>
<comment type="similarity">
    <text evidence="9">Belongs to the MntA antitoxin family.</text>
</comment>
<evidence type="ECO:0000256" key="3">
    <source>
        <dbReference type="ARBA" id="ARBA00022679"/>
    </source>
</evidence>
<dbReference type="SUPFAM" id="SSF81301">
    <property type="entry name" value="Nucleotidyltransferase"/>
    <property type="match status" value="1"/>
</dbReference>
<accession>A0ABS6RX08</accession>
<keyword evidence="5" id="KW-0479">Metal-binding</keyword>
<dbReference type="PANTHER" id="PTHR33571">
    <property type="entry name" value="SSL8005 PROTEIN"/>
    <property type="match status" value="1"/>
</dbReference>
<evidence type="ECO:0000313" key="12">
    <source>
        <dbReference type="Proteomes" id="UP001196980"/>
    </source>
</evidence>
<keyword evidence="6" id="KW-0547">Nucleotide-binding</keyword>
<dbReference type="RefSeq" id="WP_218251784.1">
    <property type="nucleotide sequence ID" value="NZ_JABXWD010000077.1"/>
</dbReference>
<evidence type="ECO:0000256" key="1">
    <source>
        <dbReference type="ARBA" id="ARBA00001946"/>
    </source>
</evidence>
<dbReference type="InterPro" id="IPR043519">
    <property type="entry name" value="NT_sf"/>
</dbReference>
<keyword evidence="12" id="KW-1185">Reference proteome</keyword>
<name>A0ABS6RX08_9BACT</name>
<keyword evidence="2" id="KW-1277">Toxin-antitoxin system</keyword>
<keyword evidence="7" id="KW-0067">ATP-binding</keyword>
<comment type="caution">
    <text evidence="11">The sequence shown here is derived from an EMBL/GenBank/DDBJ whole genome shotgun (WGS) entry which is preliminary data.</text>
</comment>
<evidence type="ECO:0000256" key="6">
    <source>
        <dbReference type="ARBA" id="ARBA00022741"/>
    </source>
</evidence>
<sequence length="97" mass="11639">MKNLEEIKSTIRLHKEELVNKYKVREIGIFGSYARAEQTRRSDIDILVEFDEVPDLLKFIEIERYLQKILRKKVDLVRKSAVRPELRERILNETVII</sequence>
<evidence type="ECO:0000256" key="4">
    <source>
        <dbReference type="ARBA" id="ARBA00022695"/>
    </source>
</evidence>
<dbReference type="PANTHER" id="PTHR33571:SF19">
    <property type="entry name" value="PROTEIN ADENYLYLTRANSFERASE MJ0128-RELATED"/>
    <property type="match status" value="1"/>
</dbReference>
<evidence type="ECO:0000313" key="11">
    <source>
        <dbReference type="EMBL" id="MBV6341160.1"/>
    </source>
</evidence>
<feature type="domain" description="Polymerase nucleotidyl transferase" evidence="10">
    <location>
        <begin position="12"/>
        <end position="96"/>
    </location>
</feature>
<proteinExistence type="inferred from homology"/>
<evidence type="ECO:0000256" key="9">
    <source>
        <dbReference type="ARBA" id="ARBA00038276"/>
    </source>
</evidence>
<keyword evidence="4" id="KW-0548">Nucleotidyltransferase</keyword>
<dbReference type="Pfam" id="PF01909">
    <property type="entry name" value="NTP_transf_2"/>
    <property type="match status" value="1"/>
</dbReference>
<gene>
    <name evidence="11" type="ORF">HWQ67_06135</name>
</gene>
<dbReference type="Gene3D" id="3.30.460.10">
    <property type="entry name" value="Beta Polymerase, domain 2"/>
    <property type="match status" value="1"/>
</dbReference>
<evidence type="ECO:0000256" key="7">
    <source>
        <dbReference type="ARBA" id="ARBA00022840"/>
    </source>
</evidence>
<reference evidence="11 12" key="1">
    <citation type="journal article" date="2020" name="J Geophys Res Biogeosci">
        <title>Magnetotaxis as an Adaptation to Enable Bacterial Shuttling of Microbial Sulfur and Sulfur Cycling Across Aquatic Oxic#Anoxic Interfaces.</title>
        <authorList>
            <person name="Li J."/>
            <person name="Liu P."/>
            <person name="Wang J."/>
            <person name="Roberts A.P."/>
            <person name="Pan Y."/>
        </authorList>
    </citation>
    <scope>NUCLEOTIDE SEQUENCE [LARGE SCALE GENOMIC DNA]</scope>
    <source>
        <strain evidence="11 12">MYR-1_YQ</strain>
    </source>
</reference>
<comment type="cofactor">
    <cofactor evidence="1">
        <name>Mg(2+)</name>
        <dbReference type="ChEBI" id="CHEBI:18420"/>
    </cofactor>
</comment>
<organism evidence="11 12">
    <name type="scientific">Candidatus Magnetobacterium casense</name>
    <dbReference type="NCBI Taxonomy" id="1455061"/>
    <lineage>
        <taxon>Bacteria</taxon>
        <taxon>Pseudomonadati</taxon>
        <taxon>Nitrospirota</taxon>
        <taxon>Thermodesulfovibrionia</taxon>
        <taxon>Thermodesulfovibrionales</taxon>
        <taxon>Candidatus Magnetobacteriaceae</taxon>
        <taxon>Candidatus Magnetobacterium</taxon>
    </lineage>
</organism>
<dbReference type="Proteomes" id="UP001196980">
    <property type="component" value="Unassembled WGS sequence"/>
</dbReference>
<evidence type="ECO:0000256" key="8">
    <source>
        <dbReference type="ARBA" id="ARBA00022842"/>
    </source>
</evidence>
<keyword evidence="3" id="KW-0808">Transferase</keyword>
<evidence type="ECO:0000256" key="2">
    <source>
        <dbReference type="ARBA" id="ARBA00022649"/>
    </source>
</evidence>